<evidence type="ECO:0000256" key="9">
    <source>
        <dbReference type="RuleBase" id="RU363032"/>
    </source>
</evidence>
<keyword evidence="8 9" id="KW-0472">Membrane</keyword>
<dbReference type="InterPro" id="IPR035906">
    <property type="entry name" value="MetI-like_sf"/>
</dbReference>
<gene>
    <name evidence="11" type="primary">glnM_2</name>
    <name evidence="11" type="ORF">ROTO_28540</name>
</gene>
<comment type="caution">
    <text evidence="11">The sequence shown here is derived from an EMBL/GenBank/DDBJ whole genome shotgun (WGS) entry which is preliminary data.</text>
</comment>
<accession>A0A0L6CSX2</accession>
<dbReference type="PATRIC" id="fig|74031.6.peg.2905"/>
<comment type="subcellular location">
    <subcellularLocation>
        <location evidence="1">Cell inner membrane</location>
        <topology evidence="1">Multi-pass membrane protein</topology>
    </subcellularLocation>
    <subcellularLocation>
        <location evidence="9">Cell membrane</location>
        <topology evidence="9">Multi-pass membrane protein</topology>
    </subcellularLocation>
</comment>
<dbReference type="PANTHER" id="PTHR30614">
    <property type="entry name" value="MEMBRANE COMPONENT OF AMINO ACID ABC TRANSPORTER"/>
    <property type="match status" value="1"/>
</dbReference>
<dbReference type="InterPro" id="IPR043429">
    <property type="entry name" value="ArtM/GltK/GlnP/TcyL/YhdX-like"/>
</dbReference>
<feature type="transmembrane region" description="Helical" evidence="9">
    <location>
        <begin position="140"/>
        <end position="161"/>
    </location>
</feature>
<keyword evidence="7 9" id="KW-1133">Transmembrane helix</keyword>
<feature type="transmembrane region" description="Helical" evidence="9">
    <location>
        <begin position="96"/>
        <end position="119"/>
    </location>
</feature>
<dbReference type="GO" id="GO:0006865">
    <property type="term" value="P:amino acid transport"/>
    <property type="evidence" value="ECO:0007669"/>
    <property type="project" value="UniProtKB-KW"/>
</dbReference>
<dbReference type="Pfam" id="PF00528">
    <property type="entry name" value="BPD_transp_1"/>
    <property type="match status" value="1"/>
</dbReference>
<dbReference type="RefSeq" id="WP_050663704.1">
    <property type="nucleotide sequence ID" value="NZ_CP118494.1"/>
</dbReference>
<evidence type="ECO:0000256" key="7">
    <source>
        <dbReference type="ARBA" id="ARBA00022989"/>
    </source>
</evidence>
<dbReference type="GO" id="GO:0043190">
    <property type="term" value="C:ATP-binding cassette (ABC) transporter complex"/>
    <property type="evidence" value="ECO:0007669"/>
    <property type="project" value="InterPro"/>
</dbReference>
<keyword evidence="12" id="KW-1185">Reference proteome</keyword>
<feature type="transmembrane region" description="Helical" evidence="9">
    <location>
        <begin position="344"/>
        <end position="362"/>
    </location>
</feature>
<keyword evidence="4" id="KW-1003">Cell membrane</keyword>
<feature type="transmembrane region" description="Helical" evidence="9">
    <location>
        <begin position="374"/>
        <end position="395"/>
    </location>
</feature>
<dbReference type="Proteomes" id="UP000037046">
    <property type="component" value="Unassembled WGS sequence"/>
</dbReference>
<feature type="transmembrane region" description="Helical" evidence="9">
    <location>
        <begin position="26"/>
        <end position="45"/>
    </location>
</feature>
<evidence type="ECO:0000256" key="5">
    <source>
        <dbReference type="ARBA" id="ARBA00022692"/>
    </source>
</evidence>
<dbReference type="CDD" id="cd06261">
    <property type="entry name" value="TM_PBP2"/>
    <property type="match status" value="1"/>
</dbReference>
<dbReference type="InterPro" id="IPR000515">
    <property type="entry name" value="MetI-like"/>
</dbReference>
<dbReference type="OrthoDB" id="9808531at2"/>
<feature type="transmembrane region" description="Helical" evidence="9">
    <location>
        <begin position="188"/>
        <end position="209"/>
    </location>
</feature>
<dbReference type="PANTHER" id="PTHR30614:SF37">
    <property type="entry name" value="AMINO-ACID ABC TRANSPORTER PERMEASE PROTEIN YHDX-RELATED"/>
    <property type="match status" value="1"/>
</dbReference>
<evidence type="ECO:0000256" key="6">
    <source>
        <dbReference type="ARBA" id="ARBA00022970"/>
    </source>
</evidence>
<dbReference type="GO" id="GO:0022857">
    <property type="term" value="F:transmembrane transporter activity"/>
    <property type="evidence" value="ECO:0007669"/>
    <property type="project" value="InterPro"/>
</dbReference>
<dbReference type="NCBIfam" id="TIGR01726">
    <property type="entry name" value="HEQRo_perm_3TM"/>
    <property type="match status" value="1"/>
</dbReference>
<comment type="similarity">
    <text evidence="2">Belongs to the binding-protein-dependent transport system permease family. HisMQ subfamily.</text>
</comment>
<proteinExistence type="inferred from homology"/>
<dbReference type="SUPFAM" id="SSF161098">
    <property type="entry name" value="MetI-like"/>
    <property type="match status" value="2"/>
</dbReference>
<dbReference type="AlphaFoldDB" id="A0A0L6CSX2"/>
<keyword evidence="3 9" id="KW-0813">Transport</keyword>
<sequence length="404" mass="44271">MTTVSDPPKASFQLSQLIYDTRYRSYTFQFIALMLLVALMAYLGANLVRNLAEQGQNIAFGFLAEPSGYDINQRPIEYDSQSSHMRASIVGVLNTLIVAFLGCITATLFGVTAGILRLSPNWLVRKLMAVYVEAFRNVPVLIWILIIFTIMTAVLPAPSAFRGDDPDSSMLFGSFAFTNRGVYTPAPVWGPGSVVVVLTFLASIFGVFYYRRYATKLLYDTGKLIPTGWPSLVILFVPTILIYFILGRPIGLDYPALAGFNFQGGIHIRGSLIALWFALAIYTGAFIAENVRAGIQAVSKGQTEAAASLGMRPRRIMNLVILPQALRVIIPPLISQYLNLTKNSSLAIAVGYMDVTGTLGGITLNQTGRAIECVLMLMLFYLTISLAISAVMNVYNNAIALKER</sequence>
<dbReference type="EMBL" id="LGVV01000046">
    <property type="protein sequence ID" value="KNX40613.1"/>
    <property type="molecule type" value="Genomic_DNA"/>
</dbReference>
<feature type="domain" description="ABC transmembrane type-1" evidence="10">
    <location>
        <begin position="92"/>
        <end position="392"/>
    </location>
</feature>
<dbReference type="PROSITE" id="PS50928">
    <property type="entry name" value="ABC_TM1"/>
    <property type="match status" value="1"/>
</dbReference>
<reference evidence="12" key="1">
    <citation type="submission" date="2015-07" db="EMBL/GenBank/DDBJ databases">
        <title>Draft Genome Sequence of Roseovarius tolerans EL-164, a producer of N-Acylated Alanine Methyl Esters (NAMEs).</title>
        <authorList>
            <person name="Voget S."/>
            <person name="Bruns H."/>
            <person name="Wagner-Doebler I."/>
            <person name="Schulz S."/>
            <person name="Daniel R."/>
        </authorList>
    </citation>
    <scope>NUCLEOTIDE SEQUENCE [LARGE SCALE GENOMIC DNA]</scope>
    <source>
        <strain evidence="12">EL-164</strain>
    </source>
</reference>
<protein>
    <submittedName>
        <fullName evidence="11">Putative glutamine ABC transporter permease protein GlnM</fullName>
    </submittedName>
</protein>
<evidence type="ECO:0000259" key="10">
    <source>
        <dbReference type="PROSITE" id="PS50928"/>
    </source>
</evidence>
<evidence type="ECO:0000256" key="4">
    <source>
        <dbReference type="ARBA" id="ARBA00022475"/>
    </source>
</evidence>
<dbReference type="STRING" id="74031.SAMN04488077_11213"/>
<dbReference type="InterPro" id="IPR010065">
    <property type="entry name" value="AA_ABC_transptr_permease_3TM"/>
</dbReference>
<keyword evidence="5 9" id="KW-0812">Transmembrane</keyword>
<dbReference type="Gene3D" id="1.10.3720.10">
    <property type="entry name" value="MetI-like"/>
    <property type="match status" value="1"/>
</dbReference>
<evidence type="ECO:0000256" key="1">
    <source>
        <dbReference type="ARBA" id="ARBA00004429"/>
    </source>
</evidence>
<evidence type="ECO:0000256" key="8">
    <source>
        <dbReference type="ARBA" id="ARBA00023136"/>
    </source>
</evidence>
<evidence type="ECO:0000256" key="3">
    <source>
        <dbReference type="ARBA" id="ARBA00022448"/>
    </source>
</evidence>
<evidence type="ECO:0000313" key="12">
    <source>
        <dbReference type="Proteomes" id="UP000037046"/>
    </source>
</evidence>
<evidence type="ECO:0000256" key="2">
    <source>
        <dbReference type="ARBA" id="ARBA00010072"/>
    </source>
</evidence>
<evidence type="ECO:0000313" key="11">
    <source>
        <dbReference type="EMBL" id="KNX40613.1"/>
    </source>
</evidence>
<feature type="transmembrane region" description="Helical" evidence="9">
    <location>
        <begin position="266"/>
        <end position="288"/>
    </location>
</feature>
<feature type="transmembrane region" description="Helical" evidence="9">
    <location>
        <begin position="229"/>
        <end position="246"/>
    </location>
</feature>
<name>A0A0L6CSX2_9RHOB</name>
<keyword evidence="6" id="KW-0029">Amino-acid transport</keyword>
<organism evidence="11 12">
    <name type="scientific">Roseovarius tolerans</name>
    <dbReference type="NCBI Taxonomy" id="74031"/>
    <lineage>
        <taxon>Bacteria</taxon>
        <taxon>Pseudomonadati</taxon>
        <taxon>Pseudomonadota</taxon>
        <taxon>Alphaproteobacteria</taxon>
        <taxon>Rhodobacterales</taxon>
        <taxon>Roseobacteraceae</taxon>
        <taxon>Roseovarius</taxon>
    </lineage>
</organism>